<accession>A0A5C6CJN1</accession>
<comment type="caution">
    <text evidence="1">The sequence shown here is derived from an EMBL/GenBank/DDBJ whole genome shotgun (WGS) entry which is preliminary data.</text>
</comment>
<name>A0A5C6CJN1_9BACT</name>
<dbReference type="Proteomes" id="UP000318437">
    <property type="component" value="Unassembled WGS sequence"/>
</dbReference>
<sequence length="102" mass="11021">MDGICSSEATSYKLPSPHEYESLQLYSTLWELVVPFSNIGLVCFVLGDVLAVHNGNFSDEFLFAIPTQGSSKDRGTHFAATLGYGENPVGVEGQGQIFNSSE</sequence>
<dbReference type="EMBL" id="SJPS01000006">
    <property type="protein sequence ID" value="TWU23694.1"/>
    <property type="molecule type" value="Genomic_DNA"/>
</dbReference>
<organism evidence="1 2">
    <name type="scientific">Bythopirellula polymerisocia</name>
    <dbReference type="NCBI Taxonomy" id="2528003"/>
    <lineage>
        <taxon>Bacteria</taxon>
        <taxon>Pseudomonadati</taxon>
        <taxon>Planctomycetota</taxon>
        <taxon>Planctomycetia</taxon>
        <taxon>Pirellulales</taxon>
        <taxon>Lacipirellulaceae</taxon>
        <taxon>Bythopirellula</taxon>
    </lineage>
</organism>
<evidence type="ECO:0000313" key="2">
    <source>
        <dbReference type="Proteomes" id="UP000318437"/>
    </source>
</evidence>
<evidence type="ECO:0000313" key="1">
    <source>
        <dbReference type="EMBL" id="TWU23694.1"/>
    </source>
</evidence>
<proteinExistence type="predicted"/>
<gene>
    <name evidence="1" type="ORF">Pla144_38690</name>
</gene>
<protein>
    <submittedName>
        <fullName evidence="1">Uncharacterized protein</fullName>
    </submittedName>
</protein>
<keyword evidence="2" id="KW-1185">Reference proteome</keyword>
<reference evidence="1 2" key="1">
    <citation type="submission" date="2019-02" db="EMBL/GenBank/DDBJ databases">
        <title>Deep-cultivation of Planctomycetes and their phenomic and genomic characterization uncovers novel biology.</title>
        <authorList>
            <person name="Wiegand S."/>
            <person name="Jogler M."/>
            <person name="Boedeker C."/>
            <person name="Pinto D."/>
            <person name="Vollmers J."/>
            <person name="Rivas-Marin E."/>
            <person name="Kohn T."/>
            <person name="Peeters S.H."/>
            <person name="Heuer A."/>
            <person name="Rast P."/>
            <person name="Oberbeckmann S."/>
            <person name="Bunk B."/>
            <person name="Jeske O."/>
            <person name="Meyerdierks A."/>
            <person name="Storesund J.E."/>
            <person name="Kallscheuer N."/>
            <person name="Luecker S."/>
            <person name="Lage O.M."/>
            <person name="Pohl T."/>
            <person name="Merkel B.J."/>
            <person name="Hornburger P."/>
            <person name="Mueller R.-W."/>
            <person name="Bruemmer F."/>
            <person name="Labrenz M."/>
            <person name="Spormann A.M."/>
            <person name="Op Den Camp H."/>
            <person name="Overmann J."/>
            <person name="Amann R."/>
            <person name="Jetten M.S.M."/>
            <person name="Mascher T."/>
            <person name="Medema M.H."/>
            <person name="Devos D.P."/>
            <person name="Kaster A.-K."/>
            <person name="Ovreas L."/>
            <person name="Rohde M."/>
            <person name="Galperin M.Y."/>
            <person name="Jogler C."/>
        </authorList>
    </citation>
    <scope>NUCLEOTIDE SEQUENCE [LARGE SCALE GENOMIC DNA]</scope>
    <source>
        <strain evidence="1 2">Pla144</strain>
    </source>
</reference>
<dbReference type="AlphaFoldDB" id="A0A5C6CJN1"/>